<feature type="transmembrane region" description="Helical" evidence="2">
    <location>
        <begin position="65"/>
        <end position="92"/>
    </location>
</feature>
<feature type="transmembrane region" description="Helical" evidence="2">
    <location>
        <begin position="35"/>
        <end position="53"/>
    </location>
</feature>
<feature type="region of interest" description="Disordered" evidence="1">
    <location>
        <begin position="296"/>
        <end position="329"/>
    </location>
</feature>
<dbReference type="Proteomes" id="UP000028828">
    <property type="component" value="Unassembled WGS sequence"/>
</dbReference>
<gene>
    <name evidence="3" type="ORF">TGP89_241180</name>
</gene>
<dbReference type="OrthoDB" id="10253246at2759"/>
<name>A0A086K2K3_TOXGO</name>
<keyword evidence="2" id="KW-0472">Membrane</keyword>
<feature type="transmembrane region" description="Helical" evidence="2">
    <location>
        <begin position="148"/>
        <end position="166"/>
    </location>
</feature>
<dbReference type="VEuPathDB" id="ToxoDB:TGP89_241180"/>
<sequence>MLQANKASVLTGFHMGSMNVQHMEVEYLVMVMNKITSLASLLSGFAASSFLQATGLQRGESWIKLIYVLFTSSALGFMLLVLLICTLCTMWGPGLALRGSKDESLQTAVNIMDSSVQATFRLFSIGLACYMLSSILSMVLLQPTLSSLVSVTIISVGGVFICRAGLHVVEQLSPKYVTPATICGDPLLFASRRVETEKTAEMEGSGSALPPASPYVKLCHMETGCLYYPPQNPSVLHEPNLEDSQQLDASGLHLRDLTAPAVLVRHTSVGNRLSGRPFRDTISLLSRSSWDSIAPRCERDERSIGEGSETQGPSQPSPLLLPRASLRRG</sequence>
<evidence type="ECO:0000313" key="3">
    <source>
        <dbReference type="EMBL" id="KFG38621.1"/>
    </source>
</evidence>
<evidence type="ECO:0000256" key="1">
    <source>
        <dbReference type="SAM" id="MobiDB-lite"/>
    </source>
</evidence>
<proteinExistence type="predicted"/>
<evidence type="ECO:0000256" key="2">
    <source>
        <dbReference type="SAM" id="Phobius"/>
    </source>
</evidence>
<comment type="caution">
    <text evidence="3">The sequence shown here is derived from an EMBL/GenBank/DDBJ whole genome shotgun (WGS) entry which is preliminary data.</text>
</comment>
<accession>A0A086K2K3</accession>
<feature type="compositionally biased region" description="Low complexity" evidence="1">
    <location>
        <begin position="313"/>
        <end position="329"/>
    </location>
</feature>
<feature type="transmembrane region" description="Helical" evidence="2">
    <location>
        <begin position="122"/>
        <end position="141"/>
    </location>
</feature>
<evidence type="ECO:0000313" key="4">
    <source>
        <dbReference type="Proteomes" id="UP000028828"/>
    </source>
</evidence>
<keyword evidence="2" id="KW-1133">Transmembrane helix</keyword>
<protein>
    <submittedName>
        <fullName evidence="3">Putative transmembrane protein</fullName>
    </submittedName>
</protein>
<dbReference type="AlphaFoldDB" id="A0A086K2K3"/>
<organism evidence="3 4">
    <name type="scientific">Toxoplasma gondii p89</name>
    <dbReference type="NCBI Taxonomy" id="943119"/>
    <lineage>
        <taxon>Eukaryota</taxon>
        <taxon>Sar</taxon>
        <taxon>Alveolata</taxon>
        <taxon>Apicomplexa</taxon>
        <taxon>Conoidasida</taxon>
        <taxon>Coccidia</taxon>
        <taxon>Eucoccidiorida</taxon>
        <taxon>Eimeriorina</taxon>
        <taxon>Sarcocystidae</taxon>
        <taxon>Toxoplasma</taxon>
    </lineage>
</organism>
<keyword evidence="2 3" id="KW-0812">Transmembrane</keyword>
<dbReference type="EMBL" id="AEYI02001337">
    <property type="protein sequence ID" value="KFG38621.1"/>
    <property type="molecule type" value="Genomic_DNA"/>
</dbReference>
<reference evidence="3 4" key="1">
    <citation type="submission" date="2014-03" db="EMBL/GenBank/DDBJ databases">
        <authorList>
            <person name="Sibley D."/>
            <person name="Venepally P."/>
            <person name="Karamycheva S."/>
            <person name="Hadjithomas M."/>
            <person name="Khan A."/>
            <person name="Brunk B."/>
            <person name="Roos D."/>
            <person name="Caler E."/>
            <person name="Lorenzi H."/>
        </authorList>
    </citation>
    <scope>NUCLEOTIDE SEQUENCE [LARGE SCALE GENOMIC DNA]</scope>
    <source>
        <strain evidence="4">p89</strain>
    </source>
</reference>